<proteinExistence type="predicted"/>
<evidence type="ECO:0000313" key="8">
    <source>
        <dbReference type="EMBL" id="QEL13505.1"/>
    </source>
</evidence>
<sequence>MPATLTRIPLCTLDDLPLGLGRAFKVGDTPIAVFQSRGGKVFAVDGFCPHKGGPLADGMIAGDQVVCPYHAFRFHSDTGACDQPGVCALTTYPVEVVGGQVYVTVS</sequence>
<evidence type="ECO:0000256" key="4">
    <source>
        <dbReference type="ARBA" id="ARBA00023004"/>
    </source>
</evidence>
<name>A0A5C1A5B0_9BACT</name>
<keyword evidence="2" id="KW-0479">Metal-binding</keyword>
<keyword evidence="1" id="KW-0001">2Fe-2S</keyword>
<dbReference type="PANTHER" id="PTHR21496">
    <property type="entry name" value="FERREDOXIN-RELATED"/>
    <property type="match status" value="1"/>
</dbReference>
<dbReference type="GO" id="GO:0046872">
    <property type="term" value="F:metal ion binding"/>
    <property type="evidence" value="ECO:0007669"/>
    <property type="project" value="UniProtKB-KW"/>
</dbReference>
<evidence type="ECO:0000256" key="2">
    <source>
        <dbReference type="ARBA" id="ARBA00022723"/>
    </source>
</evidence>
<keyword evidence="5" id="KW-0411">Iron-sulfur</keyword>
<evidence type="ECO:0000256" key="5">
    <source>
        <dbReference type="ARBA" id="ARBA00023014"/>
    </source>
</evidence>
<dbReference type="NCBIfam" id="TIGR02378">
    <property type="entry name" value="nirD_assim_sml"/>
    <property type="match status" value="1"/>
</dbReference>
<evidence type="ECO:0000256" key="1">
    <source>
        <dbReference type="ARBA" id="ARBA00022714"/>
    </source>
</evidence>
<evidence type="ECO:0000256" key="3">
    <source>
        <dbReference type="ARBA" id="ARBA00023002"/>
    </source>
</evidence>
<dbReference type="InterPro" id="IPR012748">
    <property type="entry name" value="Rieske-like_NirD"/>
</dbReference>
<protein>
    <submittedName>
        <fullName evidence="8">Rieske (2Fe-2S) protein</fullName>
    </submittedName>
</protein>
<dbReference type="OrthoDB" id="593800at2"/>
<dbReference type="AlphaFoldDB" id="A0A5C1A5B0"/>
<keyword evidence="3" id="KW-0560">Oxidoreductase</keyword>
<keyword evidence="4" id="KW-0408">Iron</keyword>
<feature type="domain" description="Rieske" evidence="7">
    <location>
        <begin position="8"/>
        <end position="103"/>
    </location>
</feature>
<dbReference type="EMBL" id="CP042425">
    <property type="protein sequence ID" value="QEL13505.1"/>
    <property type="molecule type" value="Genomic_DNA"/>
</dbReference>
<dbReference type="GO" id="GO:0042128">
    <property type="term" value="P:nitrate assimilation"/>
    <property type="evidence" value="ECO:0007669"/>
    <property type="project" value="UniProtKB-KW"/>
</dbReference>
<gene>
    <name evidence="8" type="ORF">PX52LOC_00362</name>
</gene>
<dbReference type="RefSeq" id="WP_149108472.1">
    <property type="nucleotide sequence ID" value="NZ_CP042425.1"/>
</dbReference>
<dbReference type="GO" id="GO:0051537">
    <property type="term" value="F:2 iron, 2 sulfur cluster binding"/>
    <property type="evidence" value="ECO:0007669"/>
    <property type="project" value="UniProtKB-KW"/>
</dbReference>
<evidence type="ECO:0000313" key="9">
    <source>
        <dbReference type="Proteomes" id="UP000324974"/>
    </source>
</evidence>
<organism evidence="8 9">
    <name type="scientific">Limnoglobus roseus</name>
    <dbReference type="NCBI Taxonomy" id="2598579"/>
    <lineage>
        <taxon>Bacteria</taxon>
        <taxon>Pseudomonadati</taxon>
        <taxon>Planctomycetota</taxon>
        <taxon>Planctomycetia</taxon>
        <taxon>Gemmatales</taxon>
        <taxon>Gemmataceae</taxon>
        <taxon>Limnoglobus</taxon>
    </lineage>
</organism>
<dbReference type="PANTHER" id="PTHR21496:SF23">
    <property type="entry name" value="3-PHENYLPROPIONATE_CINNAMIC ACID DIOXYGENASE FERREDOXIN SUBUNIT"/>
    <property type="match status" value="1"/>
</dbReference>
<dbReference type="Pfam" id="PF00355">
    <property type="entry name" value="Rieske"/>
    <property type="match status" value="1"/>
</dbReference>
<dbReference type="GO" id="GO:0008942">
    <property type="term" value="F:nitrite reductase [NAD(P)H] activity"/>
    <property type="evidence" value="ECO:0007669"/>
    <property type="project" value="InterPro"/>
</dbReference>
<dbReference type="InterPro" id="IPR036922">
    <property type="entry name" value="Rieske_2Fe-2S_sf"/>
</dbReference>
<accession>A0A5C1A5B0</accession>
<dbReference type="Gene3D" id="2.102.10.10">
    <property type="entry name" value="Rieske [2Fe-2S] iron-sulphur domain"/>
    <property type="match status" value="1"/>
</dbReference>
<dbReference type="SUPFAM" id="SSF50022">
    <property type="entry name" value="ISP domain"/>
    <property type="match status" value="1"/>
</dbReference>
<dbReference type="KEGG" id="lrs:PX52LOC_00362"/>
<dbReference type="PROSITE" id="PS51296">
    <property type="entry name" value="RIESKE"/>
    <property type="match status" value="1"/>
</dbReference>
<evidence type="ECO:0000256" key="6">
    <source>
        <dbReference type="ARBA" id="ARBA00023063"/>
    </source>
</evidence>
<dbReference type="InterPro" id="IPR017941">
    <property type="entry name" value="Rieske_2Fe-2S"/>
</dbReference>
<reference evidence="9" key="1">
    <citation type="submission" date="2019-08" db="EMBL/GenBank/DDBJ databases">
        <title>Limnoglobus roseus gen. nov., sp. nov., a novel freshwater planctomycete with a giant genome from the family Gemmataceae.</title>
        <authorList>
            <person name="Kulichevskaya I.S."/>
            <person name="Naumoff D.G."/>
            <person name="Miroshnikov K."/>
            <person name="Ivanova A."/>
            <person name="Philippov D.A."/>
            <person name="Hakobyan A."/>
            <person name="Rijpstra I.C."/>
            <person name="Sinninghe Damste J.S."/>
            <person name="Liesack W."/>
            <person name="Dedysh S.N."/>
        </authorList>
    </citation>
    <scope>NUCLEOTIDE SEQUENCE [LARGE SCALE GENOMIC DNA]</scope>
    <source>
        <strain evidence="9">PX52</strain>
    </source>
</reference>
<keyword evidence="6" id="KW-0534">Nitrate assimilation</keyword>
<keyword evidence="9" id="KW-1185">Reference proteome</keyword>
<evidence type="ECO:0000259" key="7">
    <source>
        <dbReference type="PROSITE" id="PS51296"/>
    </source>
</evidence>
<dbReference type="Proteomes" id="UP000324974">
    <property type="component" value="Chromosome"/>
</dbReference>